<dbReference type="Proteomes" id="UP000751190">
    <property type="component" value="Unassembled WGS sequence"/>
</dbReference>
<comment type="similarity">
    <text evidence="1">Belongs to the WrbA family.</text>
</comment>
<dbReference type="GO" id="GO:0003955">
    <property type="term" value="F:NAD(P)H dehydrogenase (quinone) activity"/>
    <property type="evidence" value="ECO:0007669"/>
    <property type="project" value="InterPro"/>
</dbReference>
<evidence type="ECO:0000256" key="2">
    <source>
        <dbReference type="SAM" id="MobiDB-lite"/>
    </source>
</evidence>
<dbReference type="GO" id="GO:0010181">
    <property type="term" value="F:FMN binding"/>
    <property type="evidence" value="ECO:0007669"/>
    <property type="project" value="InterPro"/>
</dbReference>
<keyword evidence="5" id="KW-1185">Reference proteome</keyword>
<evidence type="ECO:0000256" key="1">
    <source>
        <dbReference type="ARBA" id="ARBA00006961"/>
    </source>
</evidence>
<accession>A0A8J5XAL6</accession>
<dbReference type="EMBL" id="JAGTXO010000011">
    <property type="protein sequence ID" value="KAG8465011.1"/>
    <property type="molecule type" value="Genomic_DNA"/>
</dbReference>
<evidence type="ECO:0000313" key="5">
    <source>
        <dbReference type="Proteomes" id="UP000751190"/>
    </source>
</evidence>
<dbReference type="PANTHER" id="PTHR30546:SF23">
    <property type="entry name" value="FLAVOPROTEIN-LIKE PROTEIN YCP4-RELATED"/>
    <property type="match status" value="1"/>
</dbReference>
<reference evidence="4" key="1">
    <citation type="submission" date="2021-05" db="EMBL/GenBank/DDBJ databases">
        <title>The genome of the haptophyte Pavlova lutheri (Diacronema luteri, Pavlovales) - a model for lipid biosynthesis in eukaryotic algae.</title>
        <authorList>
            <person name="Hulatt C.J."/>
            <person name="Posewitz M.C."/>
        </authorList>
    </citation>
    <scope>NUCLEOTIDE SEQUENCE</scope>
    <source>
        <strain evidence="4">NIVA-4/92</strain>
    </source>
</reference>
<dbReference type="Gene3D" id="3.40.50.360">
    <property type="match status" value="1"/>
</dbReference>
<sequence length="284" mass="28799">MGAACSRPADAAQAPELVTTAPPAHSNAGVPRAAPTAVPATSGVNARPAALAGEATPAPPAGNASNDERVVEAAAPVAPVVPHSPPRIAIIYYSTYGHIRLLALAVQAGVESAGGKADLLQCAETLPDGVLAKMGAPPKSDDPIVTTDVLAGYDGFLFGLPGRFGMFPAQFKTFWDSTGSLWTKGRLIGKPYGTFFSTGQQGGGQETLGLATVPQMAHHGMMYVPLGYQDPRVFSNSEVHGCSPYGAGTIAGGDGSRMPSELELGVACTQGASFARTAALLAAA</sequence>
<protein>
    <recommendedName>
        <fullName evidence="3">Flavodoxin-like domain-containing protein</fullName>
    </recommendedName>
</protein>
<feature type="compositionally biased region" description="Low complexity" evidence="2">
    <location>
        <begin position="28"/>
        <end position="41"/>
    </location>
</feature>
<dbReference type="Pfam" id="PF03358">
    <property type="entry name" value="FMN_red"/>
    <property type="match status" value="1"/>
</dbReference>
<dbReference type="InterPro" id="IPR005025">
    <property type="entry name" value="FMN_Rdtase-like_dom"/>
</dbReference>
<dbReference type="GO" id="GO:0016020">
    <property type="term" value="C:membrane"/>
    <property type="evidence" value="ECO:0007669"/>
    <property type="project" value="TreeGrafter"/>
</dbReference>
<dbReference type="InterPro" id="IPR008254">
    <property type="entry name" value="Flavodoxin/NO_synth"/>
</dbReference>
<dbReference type="InterPro" id="IPR029039">
    <property type="entry name" value="Flavoprotein-like_sf"/>
</dbReference>
<dbReference type="InterPro" id="IPR010089">
    <property type="entry name" value="Flavoprotein_WrbA-like"/>
</dbReference>
<feature type="domain" description="Flavodoxin-like" evidence="3">
    <location>
        <begin position="88"/>
        <end position="274"/>
    </location>
</feature>
<comment type="caution">
    <text evidence="4">The sequence shown here is derived from an EMBL/GenBank/DDBJ whole genome shotgun (WGS) entry which is preliminary data.</text>
</comment>
<dbReference type="OMA" id="HGMPYIP"/>
<dbReference type="FunFam" id="3.40.50.360:FF:000001">
    <property type="entry name" value="NAD(P)H dehydrogenase (Quinone) FQR1-like"/>
    <property type="match status" value="1"/>
</dbReference>
<dbReference type="PANTHER" id="PTHR30546">
    <property type="entry name" value="FLAVODOXIN-RELATED PROTEIN WRBA-RELATED"/>
    <property type="match status" value="1"/>
</dbReference>
<feature type="region of interest" description="Disordered" evidence="2">
    <location>
        <begin position="21"/>
        <end position="41"/>
    </location>
</feature>
<organism evidence="4 5">
    <name type="scientific">Diacronema lutheri</name>
    <name type="common">Unicellular marine alga</name>
    <name type="synonym">Monochrysis lutheri</name>
    <dbReference type="NCBI Taxonomy" id="2081491"/>
    <lineage>
        <taxon>Eukaryota</taxon>
        <taxon>Haptista</taxon>
        <taxon>Haptophyta</taxon>
        <taxon>Pavlovophyceae</taxon>
        <taxon>Pavlovales</taxon>
        <taxon>Pavlovaceae</taxon>
        <taxon>Diacronema</taxon>
    </lineage>
</organism>
<dbReference type="SUPFAM" id="SSF52218">
    <property type="entry name" value="Flavoproteins"/>
    <property type="match status" value="1"/>
</dbReference>
<name>A0A8J5XAL6_DIALT</name>
<dbReference type="AlphaFoldDB" id="A0A8J5XAL6"/>
<evidence type="ECO:0000259" key="3">
    <source>
        <dbReference type="PROSITE" id="PS50902"/>
    </source>
</evidence>
<dbReference type="NCBIfam" id="NF002999">
    <property type="entry name" value="PRK03767.1"/>
    <property type="match status" value="1"/>
</dbReference>
<proteinExistence type="inferred from homology"/>
<dbReference type="NCBIfam" id="TIGR01755">
    <property type="entry name" value="flav_wrbA"/>
    <property type="match status" value="1"/>
</dbReference>
<dbReference type="OrthoDB" id="504689at2759"/>
<evidence type="ECO:0000313" key="4">
    <source>
        <dbReference type="EMBL" id="KAG8465011.1"/>
    </source>
</evidence>
<dbReference type="PROSITE" id="PS50902">
    <property type="entry name" value="FLAVODOXIN_LIKE"/>
    <property type="match status" value="1"/>
</dbReference>
<gene>
    <name evidence="4" type="ORF">KFE25_012374</name>
</gene>